<dbReference type="SUPFAM" id="SSF49410">
    <property type="entry name" value="Alpha-macroglobulin receptor domain"/>
    <property type="match status" value="1"/>
</dbReference>
<dbReference type="VEuPathDB" id="VectorBase:MDOMA2_003559"/>
<dbReference type="InterPro" id="IPR011625">
    <property type="entry name" value="A2M_N_BRD"/>
</dbReference>
<dbReference type="VEuPathDB" id="VectorBase:MDOA008081"/>
<feature type="domain" description="Alpha-macroglobulin receptor-binding" evidence="7">
    <location>
        <begin position="1243"/>
        <end position="1333"/>
    </location>
</feature>
<dbReference type="Gene3D" id="1.50.10.20">
    <property type="match status" value="1"/>
</dbReference>
<organism evidence="8 9">
    <name type="scientific">Musca domestica</name>
    <name type="common">House fly</name>
    <dbReference type="NCBI Taxonomy" id="7370"/>
    <lineage>
        <taxon>Eukaryota</taxon>
        <taxon>Metazoa</taxon>
        <taxon>Ecdysozoa</taxon>
        <taxon>Arthropoda</taxon>
        <taxon>Hexapoda</taxon>
        <taxon>Insecta</taxon>
        <taxon>Pterygota</taxon>
        <taxon>Neoptera</taxon>
        <taxon>Endopterygota</taxon>
        <taxon>Diptera</taxon>
        <taxon>Brachycera</taxon>
        <taxon>Muscomorpha</taxon>
        <taxon>Muscoidea</taxon>
        <taxon>Muscidae</taxon>
        <taxon>Musca</taxon>
    </lineage>
</organism>
<dbReference type="SMART" id="SM01361">
    <property type="entry name" value="A2M_recep"/>
    <property type="match status" value="1"/>
</dbReference>
<dbReference type="PROSITE" id="PS00477">
    <property type="entry name" value="ALPHA_2_MACROGLOBULIN"/>
    <property type="match status" value="1"/>
</dbReference>
<dbReference type="InterPro" id="IPR011626">
    <property type="entry name" value="Alpha-macroglobulin_TED"/>
</dbReference>
<dbReference type="Pfam" id="PF07678">
    <property type="entry name" value="TED_complement"/>
    <property type="match status" value="1"/>
</dbReference>
<name>A0A9J7CV80_MUSDO</name>
<keyword evidence="8" id="KW-1185">Reference proteome</keyword>
<evidence type="ECO:0000256" key="3">
    <source>
        <dbReference type="ARBA" id="ARBA00023157"/>
    </source>
</evidence>
<evidence type="ECO:0000256" key="1">
    <source>
        <dbReference type="ARBA" id="ARBA00022729"/>
    </source>
</evidence>
<dbReference type="eggNOG" id="KOG1366">
    <property type="taxonomic scope" value="Eukaryota"/>
</dbReference>
<feature type="domain" description="Alpha-2-macroglobulin" evidence="6">
    <location>
        <begin position="630"/>
        <end position="720"/>
    </location>
</feature>
<dbReference type="SUPFAM" id="SSF48239">
    <property type="entry name" value="Terpenoid cyclases/Protein prenyltransferases"/>
    <property type="match status" value="1"/>
</dbReference>
<dbReference type="InterPro" id="IPR009048">
    <property type="entry name" value="A-macroglobulin_rcpt-bd"/>
</dbReference>
<proteinExistence type="predicted"/>
<dbReference type="OrthoDB" id="9998011at2759"/>
<dbReference type="SMART" id="SM01359">
    <property type="entry name" value="A2M_N_2"/>
    <property type="match status" value="1"/>
</dbReference>
<dbReference type="RefSeq" id="XP_005184691.2">
    <property type="nucleotide sequence ID" value="XM_005184634.4"/>
</dbReference>
<dbReference type="InterPro" id="IPR019742">
    <property type="entry name" value="MacrogloblnA2_CS"/>
</dbReference>
<evidence type="ECO:0000256" key="2">
    <source>
        <dbReference type="ARBA" id="ARBA00022966"/>
    </source>
</evidence>
<evidence type="ECO:0000256" key="4">
    <source>
        <dbReference type="SAM" id="Phobius"/>
    </source>
</evidence>
<evidence type="ECO:0000259" key="7">
    <source>
        <dbReference type="SMART" id="SM01361"/>
    </source>
</evidence>
<dbReference type="InterPro" id="IPR050473">
    <property type="entry name" value="A2M/Complement_sys"/>
</dbReference>
<dbReference type="InterPro" id="IPR001599">
    <property type="entry name" value="Macroglobln_a2"/>
</dbReference>
<dbReference type="Pfam" id="PF17791">
    <property type="entry name" value="MG3"/>
    <property type="match status" value="1"/>
</dbReference>
<keyword evidence="4" id="KW-1133">Transmembrane helix</keyword>
<dbReference type="Gene3D" id="2.60.120.1540">
    <property type="match status" value="1"/>
</dbReference>
<dbReference type="Proteomes" id="UP001652621">
    <property type="component" value="Unplaced"/>
</dbReference>
<dbReference type="GeneID" id="101899922"/>
<dbReference type="SMART" id="SM01419">
    <property type="entry name" value="Thiol-ester_cl"/>
    <property type="match status" value="1"/>
</dbReference>
<dbReference type="SMART" id="SM01360">
    <property type="entry name" value="A2M"/>
    <property type="match status" value="1"/>
</dbReference>
<evidence type="ECO:0000259" key="5">
    <source>
        <dbReference type="SMART" id="SM01359"/>
    </source>
</evidence>
<protein>
    <submittedName>
        <fullName evidence="9">C3 and PZP-like alpha-2-macroglobulin domain-containing protein 8</fullName>
    </submittedName>
</protein>
<dbReference type="STRING" id="7370.A0A1I8MSQ9"/>
<gene>
    <name evidence="9" type="primary">LOC101899922</name>
</gene>
<dbReference type="InterPro" id="IPR002890">
    <property type="entry name" value="MG2"/>
</dbReference>
<dbReference type="Gene3D" id="2.60.40.10">
    <property type="entry name" value="Immunoglobulins"/>
    <property type="match status" value="1"/>
</dbReference>
<evidence type="ECO:0000259" key="6">
    <source>
        <dbReference type="SMART" id="SM01360"/>
    </source>
</evidence>
<accession>A0A9J7CV80</accession>
<keyword evidence="2" id="KW-0882">Thioester bond</keyword>
<dbReference type="Pfam" id="PF07677">
    <property type="entry name" value="A2M_recep"/>
    <property type="match status" value="1"/>
</dbReference>
<dbReference type="Gene3D" id="2.20.130.20">
    <property type="match status" value="1"/>
</dbReference>
<dbReference type="Pfam" id="PF00207">
    <property type="entry name" value="A2M"/>
    <property type="match status" value="1"/>
</dbReference>
<dbReference type="InterPro" id="IPR047565">
    <property type="entry name" value="Alpha-macroglob_thiol-ester_cl"/>
</dbReference>
<keyword evidence="4" id="KW-0472">Membrane</keyword>
<dbReference type="Pfam" id="PF01835">
    <property type="entry name" value="MG2"/>
    <property type="match status" value="1"/>
</dbReference>
<dbReference type="InterPro" id="IPR013783">
    <property type="entry name" value="Ig-like_fold"/>
</dbReference>
<keyword evidence="3" id="KW-1015">Disulfide bond</keyword>
<dbReference type="Gene3D" id="6.20.50.160">
    <property type="match status" value="1"/>
</dbReference>
<evidence type="ECO:0000313" key="8">
    <source>
        <dbReference type="Proteomes" id="UP001652621"/>
    </source>
</evidence>
<feature type="transmembrane region" description="Helical" evidence="4">
    <location>
        <begin position="7"/>
        <end position="26"/>
    </location>
</feature>
<dbReference type="PANTHER" id="PTHR11412:SF136">
    <property type="entry name" value="CD109 ANTIGEN"/>
    <property type="match status" value="1"/>
</dbReference>
<dbReference type="Pfam" id="PF07703">
    <property type="entry name" value="A2M_BRD"/>
    <property type="match status" value="1"/>
</dbReference>
<keyword evidence="1" id="KW-0732">Signal</keyword>
<dbReference type="InterPro" id="IPR036595">
    <property type="entry name" value="A-macroglobulin_rcpt-bd_sf"/>
</dbReference>
<dbReference type="InterPro" id="IPR041555">
    <property type="entry name" value="MG3"/>
</dbReference>
<dbReference type="Gene3D" id="2.60.40.2950">
    <property type="match status" value="1"/>
</dbReference>
<feature type="domain" description="Alpha-2-macroglobulin bait region" evidence="5">
    <location>
        <begin position="424"/>
        <end position="558"/>
    </location>
</feature>
<dbReference type="Gene3D" id="2.60.40.1940">
    <property type="match status" value="1"/>
</dbReference>
<reference evidence="9" key="1">
    <citation type="submission" date="2025-08" db="UniProtKB">
        <authorList>
            <consortium name="RefSeq"/>
        </authorList>
    </citation>
    <scope>IDENTIFICATION</scope>
</reference>
<dbReference type="Gene3D" id="2.60.40.690">
    <property type="entry name" value="Alpha-macroglobulin, receptor-binding domain"/>
    <property type="match status" value="1"/>
</dbReference>
<dbReference type="Gene3D" id="2.60.40.1930">
    <property type="match status" value="2"/>
</dbReference>
<keyword evidence="4" id="KW-0812">Transmembrane</keyword>
<dbReference type="PANTHER" id="PTHR11412">
    <property type="entry name" value="MACROGLOBULIN / COMPLEMENT"/>
    <property type="match status" value="1"/>
</dbReference>
<evidence type="ECO:0000313" key="9">
    <source>
        <dbReference type="RefSeq" id="XP_005184691.2"/>
    </source>
</evidence>
<sequence length="1355" mass="154870">MQYFVTYTVWIFGCFIFVASQSYYSIIAPGHIKSNRKYSVLVSLNDAPETAKIRLCIRGPSYHMQTDTYVQPFESKVVTFLPKKLMSGEHKLIAEGLSGIRFRNESVLVAFPGDGPKIYIQTDKAVFKPGDEVQFRVVILDEHTRPFKISEPIRVEITDGKDNRVKQFKDIALVKGVYKNKFQLSQYPVMGDWYIKVYISGKYDYSHTKRFRVQKYVLPKFSVYIETDGDLIPGKKTINAVIYGKYTFEKYVEGDVKLKLVENLNDSVLEEKEFYLKDRLEVAFDVSNHPILPLGISMRLIAELTEKHTGITRSDSAHIGVHKNPFNMYVDSDSIVFAKNKPYRLKLTAKNWDGSAIEDHKVPVRMQHGAREYSAYLDSRGEAVFQFEHEKNSNHVFNYKNVTYTLSNIFEYEPLTTNKTESYFELRVVNEDLRLDTPVRLEVVSTKDMPYLVYTIVAHANIIICDRVNFSPSQKDYVIEIIPSIEMVPYAFVYVHYIDDGNLRYEEIKLKFPLEFENKVSIMAPKQVKPGQEVTLELAAQPKSYVGILAVDLGVYLLDSTYDLNKWPILYSLLYDTSGVAFQALIYPGYLSGVITFTNAHYKFVPLNGFKAYSPAANTPLKFRRKFPETWIFENYEITNDITKISLNIPDTITTWRVTAFSVNEKTGFGIVEGPTDITTIQPFFINLNLPYAVKRGEIVSIPVLVHNYHDESLETEITLFNEDSEFYFMESSIFNADEGSTDKMRIKRHTVTANNVSTVSFLINPRQVGELKLRITATTRLSSDAVEQKLKVEPEGVRKQQNKVLYINAMPEERVEATFPLHIPTDIVPDSEFITLTMGGDNIAPTLKNLNDLVAMPTGCAEQNMVNFAPNVLVLQYLRATGKYGKERSLAAKAKRYIEIGFQQQMSYRHGNGGYSVFGPSRDAEPSTWLTAYIVRFFIKSAKYLSMEAHIVESGLSYLASTQHMDGSFPYTGYVFYPAQQNRFGFTAFVLMTFLEDAKYVQKYKTAIEKGLKFLDESVDKTDDVYALSIMALTLQMARHSSATKVLEKLMKFKQMSDDRVWWSQSDHNNAKDVEITAYVLMAMLEANADSKSTKNIFKWLTEQRNERGGFKSTHDTVVGLQALVKYSMKYNSIANLNVRVKYTAKNHKAESLKSGEIVVDSNNVMILQTEELPRNTRAVEIEASGQGNSLLQLSYHYYVVNDENYQHFRIEPKTKMLNPEEMFLEICFSYKGEKSAVAGATNMIIMEVNLPSGFTTNDEDSSDLLENEIIQRLESKNDETTLVIYFEKLTANVRNCLNILANKVHDVILHKPASITIYDYYNISRHDTAFYGLESDKMIDGNVKLDETLIRIG</sequence>
<dbReference type="InterPro" id="IPR008930">
    <property type="entry name" value="Terpenoid_cyclase/PrenylTrfase"/>
</dbReference>